<gene>
    <name evidence="1" type="ORF">OK117_07305</name>
    <name evidence="2" type="ORF">OK117_09975</name>
</gene>
<dbReference type="AlphaFoldDB" id="A0AAJ5QZP2"/>
<evidence type="ECO:0000313" key="2">
    <source>
        <dbReference type="EMBL" id="WCF27950.1"/>
    </source>
</evidence>
<dbReference type="Gene3D" id="3.30.1330.70">
    <property type="entry name" value="Holliday junction resolvase RusA"/>
    <property type="match status" value="1"/>
</dbReference>
<name>A0AAJ5QZP2_XYLFS</name>
<sequence>MSKAMPMAACTMAGVKQMQSLTLPWPSKDLSPNARVHWTRRSKAVKQARGYAEVMARRAGWGSLSLPVEGRLDLWISFYPPTRCLPDDDNMLARFKPYRDGIADALGIDDRRFVSHPLIEDEVRHAGQVVITITGITQQASNGGPRLHANPAF</sequence>
<dbReference type="GO" id="GO:0000287">
    <property type="term" value="F:magnesium ion binding"/>
    <property type="evidence" value="ECO:0007669"/>
    <property type="project" value="InterPro"/>
</dbReference>
<dbReference type="InterPro" id="IPR036614">
    <property type="entry name" value="RusA-like_sf"/>
</dbReference>
<protein>
    <submittedName>
        <fullName evidence="2">Uncharacterized protein</fullName>
    </submittedName>
</protein>
<accession>A0AAJ5QZP2</accession>
<dbReference type="RefSeq" id="WP_272141621.1">
    <property type="nucleotide sequence ID" value="NZ_CP109886.1"/>
</dbReference>
<dbReference type="EMBL" id="CP109886">
    <property type="protein sequence ID" value="WCF27463.1"/>
    <property type="molecule type" value="Genomic_DNA"/>
</dbReference>
<dbReference type="SUPFAM" id="SSF103084">
    <property type="entry name" value="Holliday junction resolvase RusA"/>
    <property type="match status" value="1"/>
</dbReference>
<reference evidence="2" key="2">
    <citation type="submission" date="2022-10" db="EMBL/GenBank/DDBJ databases">
        <authorList>
            <person name="Landa B."/>
            <person name="Arias-Giraldo L.F."/>
            <person name="Roman-Ecija M."/>
            <person name="Velasco-Amo M.P."/>
            <person name="De La Fuente L."/>
            <person name="Marco-Noales E."/>
            <person name="Moralejo E."/>
        </authorList>
    </citation>
    <scope>NUCLEOTIDE SEQUENCE</scope>
    <source>
        <strain evidence="2">CFBP8073</strain>
    </source>
</reference>
<dbReference type="GO" id="GO:0006281">
    <property type="term" value="P:DNA repair"/>
    <property type="evidence" value="ECO:0007669"/>
    <property type="project" value="InterPro"/>
</dbReference>
<evidence type="ECO:0000313" key="1">
    <source>
        <dbReference type="EMBL" id="WCF27463.1"/>
    </source>
</evidence>
<evidence type="ECO:0000313" key="3">
    <source>
        <dbReference type="Proteomes" id="UP001211513"/>
    </source>
</evidence>
<reference evidence="2" key="1">
    <citation type="journal article" date="2022" name="Phytopathology">
        <title>Complete circularized genome resources of seven strains of Xylella fastidiosa subsp. fastidiosa using hybrid assembly reveals unknown plasmids.</title>
        <authorList>
            <person name="Velasco-Amo M.D.P."/>
            <person name="Arias-Giraldo L.F.F."/>
            <person name="Ecija M.R."/>
            <person name="De La Fuente L."/>
            <person name="Marco-Noales E."/>
            <person name="Moralejo E."/>
            <person name="Navas-Cort J.A."/>
            <person name="Landa B.B."/>
        </authorList>
    </citation>
    <scope>NUCLEOTIDE SEQUENCE</scope>
    <source>
        <strain evidence="2">CFBP8073</strain>
    </source>
</reference>
<proteinExistence type="predicted"/>
<organism evidence="2 3">
    <name type="scientific">Xylella fastidiosa subsp. fastidiosa</name>
    <dbReference type="NCBI Taxonomy" id="644356"/>
    <lineage>
        <taxon>Bacteria</taxon>
        <taxon>Pseudomonadati</taxon>
        <taxon>Pseudomonadota</taxon>
        <taxon>Gammaproteobacteria</taxon>
        <taxon>Lysobacterales</taxon>
        <taxon>Lysobacteraceae</taxon>
        <taxon>Xylella</taxon>
    </lineage>
</organism>
<dbReference type="EMBL" id="CP109886">
    <property type="protein sequence ID" value="WCF27950.1"/>
    <property type="molecule type" value="Genomic_DNA"/>
</dbReference>
<dbReference type="Proteomes" id="UP001211513">
    <property type="component" value="Chromosome"/>
</dbReference>
<dbReference type="GO" id="GO:0006310">
    <property type="term" value="P:DNA recombination"/>
    <property type="evidence" value="ECO:0007669"/>
    <property type="project" value="InterPro"/>
</dbReference>